<protein>
    <recommendedName>
        <fullName evidence="4">DUF5673 domain-containing protein</fullName>
    </recommendedName>
</protein>
<keyword evidence="3" id="KW-1185">Reference proteome</keyword>
<evidence type="ECO:0000313" key="2">
    <source>
        <dbReference type="EMBL" id="CAH2715181.1"/>
    </source>
</evidence>
<gene>
    <name evidence="2" type="ORF">BACCIP111895_02365</name>
</gene>
<feature type="transmembrane region" description="Helical" evidence="1">
    <location>
        <begin position="70"/>
        <end position="90"/>
    </location>
</feature>
<evidence type="ECO:0000313" key="3">
    <source>
        <dbReference type="Proteomes" id="UP000838308"/>
    </source>
</evidence>
<dbReference type="Proteomes" id="UP000838308">
    <property type="component" value="Unassembled WGS sequence"/>
</dbReference>
<comment type="caution">
    <text evidence="2">The sequence shown here is derived from an EMBL/GenBank/DDBJ whole genome shotgun (WGS) entry which is preliminary data.</text>
</comment>
<feature type="transmembrane region" description="Helical" evidence="1">
    <location>
        <begin position="6"/>
        <end position="25"/>
    </location>
</feature>
<dbReference type="EMBL" id="CALBWS010000014">
    <property type="protein sequence ID" value="CAH2715181.1"/>
    <property type="molecule type" value="Genomic_DNA"/>
</dbReference>
<sequence>MTILVTVFFTVLFIIGNYYLIRNLVNLKMAADASKAALYPITESEFDGIIIPNEWKQMEPITKKTKSYRYVKWGTIAAICFLAVLLVMVLTTDWLGSSYFSLAYLFFIIMNSVRHRGNLFILPKGIILNGKLVSYNQIKHYETEQIVRWHALYGLDEKVNNAFKLTFRLKRTIFDPPFIVVKNVEQFEHINGLLHLKEVKFKQNSPNRGE</sequence>
<keyword evidence="1" id="KW-0812">Transmembrane</keyword>
<keyword evidence="1" id="KW-1133">Transmembrane helix</keyword>
<organism evidence="2 3">
    <name type="scientific">Neobacillus rhizosphaerae</name>
    <dbReference type="NCBI Taxonomy" id="2880965"/>
    <lineage>
        <taxon>Bacteria</taxon>
        <taxon>Bacillati</taxon>
        <taxon>Bacillota</taxon>
        <taxon>Bacilli</taxon>
        <taxon>Bacillales</taxon>
        <taxon>Bacillaceae</taxon>
        <taxon>Neobacillus</taxon>
    </lineage>
</organism>
<reference evidence="2" key="1">
    <citation type="submission" date="2022-04" db="EMBL/GenBank/DDBJ databases">
        <authorList>
            <person name="Criscuolo A."/>
        </authorList>
    </citation>
    <scope>NUCLEOTIDE SEQUENCE</scope>
    <source>
        <strain evidence="2">CIP111895</strain>
    </source>
</reference>
<evidence type="ECO:0008006" key="4">
    <source>
        <dbReference type="Google" id="ProtNLM"/>
    </source>
</evidence>
<proteinExistence type="predicted"/>
<feature type="transmembrane region" description="Helical" evidence="1">
    <location>
        <begin position="96"/>
        <end position="113"/>
    </location>
</feature>
<evidence type="ECO:0000256" key="1">
    <source>
        <dbReference type="SAM" id="Phobius"/>
    </source>
</evidence>
<dbReference type="RefSeq" id="WP_248735479.1">
    <property type="nucleotide sequence ID" value="NZ_CALBWS010000014.1"/>
</dbReference>
<accession>A0ABM9EST5</accession>
<keyword evidence="1" id="KW-0472">Membrane</keyword>
<name>A0ABM9EST5_9BACI</name>